<dbReference type="InterPro" id="IPR004827">
    <property type="entry name" value="bZIP"/>
</dbReference>
<name>A0A0D1YBX4_9EURO</name>
<dbReference type="EMBL" id="KN847498">
    <property type="protein sequence ID" value="KIW12426.1"/>
    <property type="molecule type" value="Genomic_DNA"/>
</dbReference>
<feature type="region of interest" description="Disordered" evidence="1">
    <location>
        <begin position="1"/>
        <end position="319"/>
    </location>
</feature>
<dbReference type="PROSITE" id="PS00036">
    <property type="entry name" value="BZIP_BASIC"/>
    <property type="match status" value="1"/>
</dbReference>
<dbReference type="Proteomes" id="UP000053328">
    <property type="component" value="Unassembled WGS sequence"/>
</dbReference>
<sequence>MSQTSPTDRASNTSFALPGTQTAASQAAGPNADSSRPSTASFARTEAYSNLDGPVHGRQGADINSGFESRRPSADSSVQTPSRAFGVHSILNPQTEPEGQPLAAATSSQSHAGFPQGPPEESPRVRKRTDLRSSAQEHSQSGSARVGRRVLTPKSPAVRAASLGARRNPTFHSTIQPLQPFSGSTGRNYTAESGPYRTSEIPPLPSLAIATGPNLPSIAPLEPGTQTRSAPAPGNSPRGLESVVTHTADRALPGQPTYSRIEQPSPLFRYGPGQPLSQPSPAHRGFPPSGPGGYGHETHLHGPHEGYQAGQTSMNLTLDTDQGPLVLPVELDLQQASRVADEKRKRNAGASARFRARRKEKEKEASQTISGLQQEMRDLIEERDFYLSERDHFRELAARHGANPQLLQRPPSPRQRRLAATAAAASAGPAPTSGASSEPQFGSEDSYREYHDRESSSQRRRTGDYQPIFVAASTQSPSQPGYSGFPPQPPMPLPPPPTTTSSSYAASRSLPPGPAAPSITRSRSYDPFHRDPYDRTWPSGR</sequence>
<protein>
    <recommendedName>
        <fullName evidence="2">BZIP domain-containing protein</fullName>
    </recommendedName>
</protein>
<dbReference type="HOGENOM" id="CLU_527858_0_0_1"/>
<feature type="compositionally biased region" description="Basic and acidic residues" evidence="1">
    <location>
        <begin position="445"/>
        <end position="463"/>
    </location>
</feature>
<dbReference type="CDD" id="cd14705">
    <property type="entry name" value="bZIP_Zip1"/>
    <property type="match status" value="1"/>
</dbReference>
<dbReference type="Gene3D" id="1.20.5.170">
    <property type="match status" value="1"/>
</dbReference>
<dbReference type="GO" id="GO:0003700">
    <property type="term" value="F:DNA-binding transcription factor activity"/>
    <property type="evidence" value="ECO:0007669"/>
    <property type="project" value="InterPro"/>
</dbReference>
<evidence type="ECO:0000256" key="1">
    <source>
        <dbReference type="SAM" id="MobiDB-lite"/>
    </source>
</evidence>
<feature type="compositionally biased region" description="Polar residues" evidence="1">
    <location>
        <begin position="132"/>
        <end position="143"/>
    </location>
</feature>
<proteinExistence type="predicted"/>
<organism evidence="3 4">
    <name type="scientific">Exophiala spinifera</name>
    <dbReference type="NCBI Taxonomy" id="91928"/>
    <lineage>
        <taxon>Eukaryota</taxon>
        <taxon>Fungi</taxon>
        <taxon>Dikarya</taxon>
        <taxon>Ascomycota</taxon>
        <taxon>Pezizomycotina</taxon>
        <taxon>Eurotiomycetes</taxon>
        <taxon>Chaetothyriomycetidae</taxon>
        <taxon>Chaetothyriales</taxon>
        <taxon>Herpotrichiellaceae</taxon>
        <taxon>Exophiala</taxon>
    </lineage>
</organism>
<dbReference type="VEuPathDB" id="FungiDB:PV08_09703"/>
<feature type="compositionally biased region" description="Polar residues" evidence="1">
    <location>
        <begin position="1"/>
        <end position="25"/>
    </location>
</feature>
<evidence type="ECO:0000313" key="3">
    <source>
        <dbReference type="EMBL" id="KIW12426.1"/>
    </source>
</evidence>
<dbReference type="RefSeq" id="XP_016232642.1">
    <property type="nucleotide sequence ID" value="XM_016384019.1"/>
</dbReference>
<evidence type="ECO:0000259" key="2">
    <source>
        <dbReference type="PROSITE" id="PS00036"/>
    </source>
</evidence>
<dbReference type="GeneID" id="27336786"/>
<feature type="compositionally biased region" description="Polar residues" evidence="1">
    <location>
        <begin position="170"/>
        <end position="191"/>
    </location>
</feature>
<feature type="compositionally biased region" description="Polar residues" evidence="1">
    <location>
        <begin position="472"/>
        <end position="481"/>
    </location>
</feature>
<feature type="compositionally biased region" description="Polar residues" evidence="1">
    <location>
        <begin position="32"/>
        <end position="42"/>
    </location>
</feature>
<dbReference type="OrthoDB" id="2247093at2759"/>
<gene>
    <name evidence="3" type="ORF">PV08_09703</name>
</gene>
<feature type="compositionally biased region" description="Pro residues" evidence="1">
    <location>
        <begin position="486"/>
        <end position="498"/>
    </location>
</feature>
<feature type="compositionally biased region" description="Low complexity" evidence="1">
    <location>
        <begin position="418"/>
        <end position="437"/>
    </location>
</feature>
<dbReference type="AlphaFoldDB" id="A0A0D1YBX4"/>
<accession>A0A0D1YBX4</accession>
<keyword evidence="4" id="KW-1185">Reference proteome</keyword>
<evidence type="ECO:0000313" key="4">
    <source>
        <dbReference type="Proteomes" id="UP000053328"/>
    </source>
</evidence>
<feature type="region of interest" description="Disordered" evidence="1">
    <location>
        <begin position="396"/>
        <end position="541"/>
    </location>
</feature>
<feature type="compositionally biased region" description="Polar residues" evidence="1">
    <location>
        <begin position="309"/>
        <end position="319"/>
    </location>
</feature>
<feature type="compositionally biased region" description="Basic and acidic residues" evidence="1">
    <location>
        <begin position="121"/>
        <end position="131"/>
    </location>
</feature>
<feature type="compositionally biased region" description="Basic and acidic residues" evidence="1">
    <location>
        <begin position="523"/>
        <end position="534"/>
    </location>
</feature>
<reference evidence="3 4" key="1">
    <citation type="submission" date="2015-01" db="EMBL/GenBank/DDBJ databases">
        <title>The Genome Sequence of Exophiala spinifera CBS89968.</title>
        <authorList>
            <consortium name="The Broad Institute Genomics Platform"/>
            <person name="Cuomo C."/>
            <person name="de Hoog S."/>
            <person name="Gorbushina A."/>
            <person name="Stielow B."/>
            <person name="Teixiera M."/>
            <person name="Abouelleil A."/>
            <person name="Chapman S.B."/>
            <person name="Priest M."/>
            <person name="Young S.K."/>
            <person name="Wortman J."/>
            <person name="Nusbaum C."/>
            <person name="Birren B."/>
        </authorList>
    </citation>
    <scope>NUCLEOTIDE SEQUENCE [LARGE SCALE GENOMIC DNA]</scope>
    <source>
        <strain evidence="3 4">CBS 89968</strain>
    </source>
</reference>
<feature type="compositionally biased region" description="Low complexity" evidence="1">
    <location>
        <begin position="499"/>
        <end position="510"/>
    </location>
</feature>
<feature type="domain" description="BZIP" evidence="2">
    <location>
        <begin position="343"/>
        <end position="357"/>
    </location>
</feature>
<feature type="region of interest" description="Disordered" evidence="1">
    <location>
        <begin position="336"/>
        <end position="375"/>
    </location>
</feature>